<reference evidence="2" key="1">
    <citation type="journal article" date="2019" name="Int. J. Syst. Evol. Microbiol.">
        <title>The Global Catalogue of Microorganisms (GCM) 10K type strain sequencing project: providing services to taxonomists for standard genome sequencing and annotation.</title>
        <authorList>
            <consortium name="The Broad Institute Genomics Platform"/>
            <consortium name="The Broad Institute Genome Sequencing Center for Infectious Disease"/>
            <person name="Wu L."/>
            <person name="Ma J."/>
        </authorList>
    </citation>
    <scope>NUCLEOTIDE SEQUENCE [LARGE SCALE GENOMIC DNA]</scope>
    <source>
        <strain evidence="2">CCUG 53903</strain>
    </source>
</reference>
<evidence type="ECO:0000313" key="2">
    <source>
        <dbReference type="Proteomes" id="UP001596058"/>
    </source>
</evidence>
<protein>
    <submittedName>
        <fullName evidence="1">Uncharacterized protein</fullName>
    </submittedName>
</protein>
<sequence>MGDRFQAIVDVQASAQEAGTLAADVRSWLIASGVVSAERTDCVLSADLGYPSGPGADAVVGLSGWSVPWQGGLDITIGRTVFDAGQGDPMAVTCPHCSATIDLLDEDFELSDEAWEPFREVVHGWGEGRDVIVPCPACGRPVEPTFWKWADDYFVFAHLGFMFWNWPPLRPEFVAEFTRHLADHRTVLLEGKL</sequence>
<proteinExistence type="predicted"/>
<evidence type="ECO:0000313" key="1">
    <source>
        <dbReference type="EMBL" id="MFC5822687.1"/>
    </source>
</evidence>
<comment type="caution">
    <text evidence="1">The sequence shown here is derived from an EMBL/GenBank/DDBJ whole genome shotgun (WGS) entry which is preliminary data.</text>
</comment>
<dbReference type="RefSeq" id="WP_379512236.1">
    <property type="nucleotide sequence ID" value="NZ_JBHSPA010000005.1"/>
</dbReference>
<accession>A0ABW1CBJ3</accession>
<organism evidence="1 2">
    <name type="scientific">Nonomuraea insulae</name>
    <dbReference type="NCBI Taxonomy" id="1616787"/>
    <lineage>
        <taxon>Bacteria</taxon>
        <taxon>Bacillati</taxon>
        <taxon>Actinomycetota</taxon>
        <taxon>Actinomycetes</taxon>
        <taxon>Streptosporangiales</taxon>
        <taxon>Streptosporangiaceae</taxon>
        <taxon>Nonomuraea</taxon>
    </lineage>
</organism>
<name>A0ABW1CBJ3_9ACTN</name>
<dbReference type="EMBL" id="JBHSPA010000005">
    <property type="protein sequence ID" value="MFC5822687.1"/>
    <property type="molecule type" value="Genomic_DNA"/>
</dbReference>
<gene>
    <name evidence="1" type="ORF">ACFPZ3_02355</name>
</gene>
<dbReference type="Proteomes" id="UP001596058">
    <property type="component" value="Unassembled WGS sequence"/>
</dbReference>
<keyword evidence="2" id="KW-1185">Reference proteome</keyword>